<accession>A0A537LQ03</accession>
<sequence>MQMHREAEHGIAAHWRYKEGKPAEKEFEQKLSWLRQLLDWHSELQDARAFVQSVKLDLFQNEVFVFTPKGDVVDLPAGATPVDFAYRIHTDVGHRCVGAKVNGRLVPLSHHLHTGDIVEVVTSKTSTGPSRDWLTFVATNNARAKIRQWFKKEAREENVQRGRELLEKELRRLGALTALMKPDKLREAAPKFNVGSDEDLLAALGNGDVSLLSVVTALRGEVPAPEAPAPVVPAPTAPSAGGVRVRGADNVLTRFSLCC</sequence>
<evidence type="ECO:0000259" key="2">
    <source>
        <dbReference type="PROSITE" id="PS51880"/>
    </source>
</evidence>
<evidence type="ECO:0000313" key="3">
    <source>
        <dbReference type="EMBL" id="TMJ10076.1"/>
    </source>
</evidence>
<dbReference type="Pfam" id="PF19296">
    <property type="entry name" value="RelA_AH_RIS"/>
    <property type="match status" value="1"/>
</dbReference>
<name>A0A537LQ03_9BACT</name>
<dbReference type="AlphaFoldDB" id="A0A537LQ03"/>
<dbReference type="InterPro" id="IPR012675">
    <property type="entry name" value="Beta-grasp_dom_sf"/>
</dbReference>
<dbReference type="CDD" id="cd01668">
    <property type="entry name" value="TGS_RSH"/>
    <property type="match status" value="1"/>
</dbReference>
<comment type="caution">
    <text evidence="3">The sequence shown here is derived from an EMBL/GenBank/DDBJ whole genome shotgun (WGS) entry which is preliminary data.</text>
</comment>
<feature type="non-terminal residue" evidence="3">
    <location>
        <position position="1"/>
    </location>
</feature>
<gene>
    <name evidence="3" type="ORF">E6G99_01670</name>
</gene>
<dbReference type="Proteomes" id="UP000318661">
    <property type="component" value="Unassembled WGS sequence"/>
</dbReference>
<comment type="similarity">
    <text evidence="1">Belongs to the RelA/SpoT family.</text>
</comment>
<feature type="domain" description="TGS" evidence="2">
    <location>
        <begin position="61"/>
        <end position="122"/>
    </location>
</feature>
<dbReference type="InterPro" id="IPR043519">
    <property type="entry name" value="NT_sf"/>
</dbReference>
<dbReference type="PANTHER" id="PTHR21262:SF31">
    <property type="entry name" value="GTP PYROPHOSPHOKINASE"/>
    <property type="match status" value="1"/>
</dbReference>
<dbReference type="PANTHER" id="PTHR21262">
    <property type="entry name" value="GUANOSINE-3',5'-BIS DIPHOSPHATE 3'-PYROPHOSPHOHYDROLASE"/>
    <property type="match status" value="1"/>
</dbReference>
<dbReference type="InterPro" id="IPR012676">
    <property type="entry name" value="TGS-like"/>
</dbReference>
<feature type="non-terminal residue" evidence="3">
    <location>
        <position position="259"/>
    </location>
</feature>
<reference evidence="3 4" key="1">
    <citation type="journal article" date="2019" name="Nat. Microbiol.">
        <title>Mediterranean grassland soil C-N compound turnover is dependent on rainfall and depth, and is mediated by genomically divergent microorganisms.</title>
        <authorList>
            <person name="Diamond S."/>
            <person name="Andeer P.F."/>
            <person name="Li Z."/>
            <person name="Crits-Christoph A."/>
            <person name="Burstein D."/>
            <person name="Anantharaman K."/>
            <person name="Lane K.R."/>
            <person name="Thomas B.C."/>
            <person name="Pan C."/>
            <person name="Northen T.R."/>
            <person name="Banfield J.F."/>
        </authorList>
    </citation>
    <scope>NUCLEOTIDE SEQUENCE [LARGE SCALE GENOMIC DNA]</scope>
    <source>
        <strain evidence="3">NP_2</strain>
    </source>
</reference>
<dbReference type="FunFam" id="3.10.20.30:FF:000002">
    <property type="entry name" value="GTP pyrophosphokinase (RelA/SpoT)"/>
    <property type="match status" value="1"/>
</dbReference>
<proteinExistence type="inferred from homology"/>
<dbReference type="EMBL" id="VBAJ01000024">
    <property type="protein sequence ID" value="TMJ10076.1"/>
    <property type="molecule type" value="Genomic_DNA"/>
</dbReference>
<organism evidence="3 4">
    <name type="scientific">Candidatus Segetimicrobium genomatis</name>
    <dbReference type="NCBI Taxonomy" id="2569760"/>
    <lineage>
        <taxon>Bacteria</taxon>
        <taxon>Bacillati</taxon>
        <taxon>Candidatus Sysuimicrobiota</taxon>
        <taxon>Candidatus Sysuimicrobiia</taxon>
        <taxon>Candidatus Sysuimicrobiales</taxon>
        <taxon>Candidatus Segetimicrobiaceae</taxon>
        <taxon>Candidatus Segetimicrobium</taxon>
    </lineage>
</organism>
<dbReference type="InterPro" id="IPR045600">
    <property type="entry name" value="RelA/SpoT_AH_RIS"/>
</dbReference>
<evidence type="ECO:0000256" key="1">
    <source>
        <dbReference type="ARBA" id="ARBA00007476"/>
    </source>
</evidence>
<dbReference type="GO" id="GO:0005886">
    <property type="term" value="C:plasma membrane"/>
    <property type="evidence" value="ECO:0007669"/>
    <property type="project" value="TreeGrafter"/>
</dbReference>
<keyword evidence="3" id="KW-0378">Hydrolase</keyword>
<protein>
    <submittedName>
        <fullName evidence="3">Bifunctional (P)ppGpp synthetase/guanosine-3',5'-bis(Diphosphate) 3'-pyrophosphohydrolase</fullName>
    </submittedName>
</protein>
<dbReference type="SUPFAM" id="SSF81271">
    <property type="entry name" value="TGS-like"/>
    <property type="match status" value="1"/>
</dbReference>
<dbReference type="Pfam" id="PF02824">
    <property type="entry name" value="TGS"/>
    <property type="match status" value="1"/>
</dbReference>
<dbReference type="PROSITE" id="PS51880">
    <property type="entry name" value="TGS"/>
    <property type="match status" value="1"/>
</dbReference>
<evidence type="ECO:0000313" key="4">
    <source>
        <dbReference type="Proteomes" id="UP000318661"/>
    </source>
</evidence>
<dbReference type="InterPro" id="IPR033655">
    <property type="entry name" value="TGS_RelA/SpoT"/>
</dbReference>
<dbReference type="SUPFAM" id="SSF81301">
    <property type="entry name" value="Nucleotidyltransferase"/>
    <property type="match status" value="1"/>
</dbReference>
<dbReference type="GO" id="GO:0016787">
    <property type="term" value="F:hydrolase activity"/>
    <property type="evidence" value="ECO:0007669"/>
    <property type="project" value="UniProtKB-KW"/>
</dbReference>
<dbReference type="InterPro" id="IPR004095">
    <property type="entry name" value="TGS"/>
</dbReference>
<dbReference type="Gene3D" id="3.10.20.30">
    <property type="match status" value="1"/>
</dbReference>